<feature type="compositionally biased region" description="Low complexity" evidence="1">
    <location>
        <begin position="81"/>
        <end position="100"/>
    </location>
</feature>
<dbReference type="Pfam" id="PF08615">
    <property type="entry name" value="RNase_H2_suC"/>
    <property type="match status" value="1"/>
</dbReference>
<keyword evidence="3" id="KW-1185">Reference proteome</keyword>
<dbReference type="KEGG" id="cput:CONPUDRAFT_66444"/>
<organism evidence="2 3">
    <name type="scientific">Coniophora puteana (strain RWD-64-598)</name>
    <name type="common">Brown rot fungus</name>
    <dbReference type="NCBI Taxonomy" id="741705"/>
    <lineage>
        <taxon>Eukaryota</taxon>
        <taxon>Fungi</taxon>
        <taxon>Dikarya</taxon>
        <taxon>Basidiomycota</taxon>
        <taxon>Agaricomycotina</taxon>
        <taxon>Agaricomycetes</taxon>
        <taxon>Agaricomycetidae</taxon>
        <taxon>Boletales</taxon>
        <taxon>Coniophorineae</taxon>
        <taxon>Coniophoraceae</taxon>
        <taxon>Coniophora</taxon>
    </lineage>
</organism>
<dbReference type="Gene3D" id="2.40.128.680">
    <property type="match status" value="1"/>
</dbReference>
<evidence type="ECO:0000256" key="1">
    <source>
        <dbReference type="SAM" id="MobiDB-lite"/>
    </source>
</evidence>
<feature type="region of interest" description="Disordered" evidence="1">
    <location>
        <begin position="81"/>
        <end position="106"/>
    </location>
</feature>
<feature type="region of interest" description="Disordered" evidence="1">
    <location>
        <begin position="144"/>
        <end position="212"/>
    </location>
</feature>
<evidence type="ECO:0000313" key="2">
    <source>
        <dbReference type="EMBL" id="EIW75115.1"/>
    </source>
</evidence>
<dbReference type="Proteomes" id="UP000053558">
    <property type="component" value="Unassembled WGS sequence"/>
</dbReference>
<protein>
    <submittedName>
        <fullName evidence="2">Uncharacterized protein</fullName>
    </submittedName>
</protein>
<reference evidence="3" key="1">
    <citation type="journal article" date="2012" name="Science">
        <title>The Paleozoic origin of enzymatic lignin decomposition reconstructed from 31 fungal genomes.</title>
        <authorList>
            <person name="Floudas D."/>
            <person name="Binder M."/>
            <person name="Riley R."/>
            <person name="Barry K."/>
            <person name="Blanchette R.A."/>
            <person name="Henrissat B."/>
            <person name="Martinez A.T."/>
            <person name="Otillar R."/>
            <person name="Spatafora J.W."/>
            <person name="Yadav J.S."/>
            <person name="Aerts A."/>
            <person name="Benoit I."/>
            <person name="Boyd A."/>
            <person name="Carlson A."/>
            <person name="Copeland A."/>
            <person name="Coutinho P.M."/>
            <person name="de Vries R.P."/>
            <person name="Ferreira P."/>
            <person name="Findley K."/>
            <person name="Foster B."/>
            <person name="Gaskell J."/>
            <person name="Glotzer D."/>
            <person name="Gorecki P."/>
            <person name="Heitman J."/>
            <person name="Hesse C."/>
            <person name="Hori C."/>
            <person name="Igarashi K."/>
            <person name="Jurgens J.A."/>
            <person name="Kallen N."/>
            <person name="Kersten P."/>
            <person name="Kohler A."/>
            <person name="Kuees U."/>
            <person name="Kumar T.K.A."/>
            <person name="Kuo A."/>
            <person name="LaButti K."/>
            <person name="Larrondo L.F."/>
            <person name="Lindquist E."/>
            <person name="Ling A."/>
            <person name="Lombard V."/>
            <person name="Lucas S."/>
            <person name="Lundell T."/>
            <person name="Martin R."/>
            <person name="McLaughlin D.J."/>
            <person name="Morgenstern I."/>
            <person name="Morin E."/>
            <person name="Murat C."/>
            <person name="Nagy L.G."/>
            <person name="Nolan M."/>
            <person name="Ohm R.A."/>
            <person name="Patyshakuliyeva A."/>
            <person name="Rokas A."/>
            <person name="Ruiz-Duenas F.J."/>
            <person name="Sabat G."/>
            <person name="Salamov A."/>
            <person name="Samejima M."/>
            <person name="Schmutz J."/>
            <person name="Slot J.C."/>
            <person name="St John F."/>
            <person name="Stenlid J."/>
            <person name="Sun H."/>
            <person name="Sun S."/>
            <person name="Syed K."/>
            <person name="Tsang A."/>
            <person name="Wiebenga A."/>
            <person name="Young D."/>
            <person name="Pisabarro A."/>
            <person name="Eastwood D.C."/>
            <person name="Martin F."/>
            <person name="Cullen D."/>
            <person name="Grigoriev I.V."/>
            <person name="Hibbett D.S."/>
        </authorList>
    </citation>
    <scope>NUCLEOTIDE SEQUENCE [LARGE SCALE GENOMIC DNA]</scope>
    <source>
        <strain evidence="3">RWD-64-598 SS2</strain>
    </source>
</reference>
<gene>
    <name evidence="2" type="ORF">CONPUDRAFT_66444</name>
</gene>
<dbReference type="PANTHER" id="PTHR47204:SF1">
    <property type="entry name" value="RIBONUCLEASE H2 SUBUNIT C"/>
    <property type="match status" value="1"/>
</dbReference>
<dbReference type="InterPro" id="IPR013924">
    <property type="entry name" value="RNase_H2_suC"/>
</dbReference>
<dbReference type="AlphaFoldDB" id="A0A5M3M8K6"/>
<dbReference type="GO" id="GO:0032299">
    <property type="term" value="C:ribonuclease H2 complex"/>
    <property type="evidence" value="ECO:0007669"/>
    <property type="project" value="InterPro"/>
</dbReference>
<dbReference type="OrthoDB" id="6222486at2759"/>
<feature type="compositionally biased region" description="Polar residues" evidence="1">
    <location>
        <begin position="146"/>
        <end position="157"/>
    </location>
</feature>
<dbReference type="RefSeq" id="XP_007774492.1">
    <property type="nucleotide sequence ID" value="XM_007776302.1"/>
</dbReference>
<accession>A0A5M3M8K6</accession>
<feature type="compositionally biased region" description="Basic residues" evidence="1">
    <location>
        <begin position="173"/>
        <end position="182"/>
    </location>
</feature>
<dbReference type="PANTHER" id="PTHR47204">
    <property type="entry name" value="OS02G0168900 PROTEIN"/>
    <property type="match status" value="1"/>
</dbReference>
<dbReference type="OMA" id="SFVLWHP"/>
<dbReference type="GO" id="GO:0006401">
    <property type="term" value="P:RNA catabolic process"/>
    <property type="evidence" value="ECO:0007669"/>
    <property type="project" value="InterPro"/>
</dbReference>
<name>A0A5M3M8K6_CONPW</name>
<dbReference type="GeneID" id="19208505"/>
<evidence type="ECO:0000313" key="3">
    <source>
        <dbReference type="Proteomes" id="UP000053558"/>
    </source>
</evidence>
<sequence length="296" mass="32137">MALTIDHPTRKLSCSTPHLLPFHIDYTGPANISTYFRIREAGATVGTSQSLIDKSTTIVASESQTDGIDTSTAASAVTLVDSDSQPPAPSTSTTPPSDTPLAQPPNAADTTKLLAAFRGRHLVGKRVTLPEGYAGLILRTPEKSLGKSTSTAPTSSKGRAAAEKEVRESRGGRPSRRGKSKHFPVEVEDDDMDGHDATGSLEEGAEDVDDEQDVRRLEPTARFDSFVLWNPDLPPDGGRDEYLRTLSEWVSLAREVSGFLCLEGESEWPGRCCSEFLFLSLAWRRCRVDRSKDFAA</sequence>
<feature type="compositionally biased region" description="Acidic residues" evidence="1">
    <location>
        <begin position="203"/>
        <end position="212"/>
    </location>
</feature>
<feature type="compositionally biased region" description="Basic and acidic residues" evidence="1">
    <location>
        <begin position="160"/>
        <end position="171"/>
    </location>
</feature>
<proteinExistence type="predicted"/>
<dbReference type="CDD" id="cd09271">
    <property type="entry name" value="RNase_H2-C"/>
    <property type="match status" value="1"/>
</dbReference>
<comment type="caution">
    <text evidence="2">The sequence shown here is derived from an EMBL/GenBank/DDBJ whole genome shotgun (WGS) entry which is preliminary data.</text>
</comment>
<dbReference type="EMBL" id="JH711589">
    <property type="protein sequence ID" value="EIW75115.1"/>
    <property type="molecule type" value="Genomic_DNA"/>
</dbReference>